<evidence type="ECO:0000313" key="1">
    <source>
        <dbReference type="EMBL" id="ROW04538.1"/>
    </source>
</evidence>
<organism evidence="1 2">
    <name type="scientific">Cytospora schulzeri</name>
    <dbReference type="NCBI Taxonomy" id="448051"/>
    <lineage>
        <taxon>Eukaryota</taxon>
        <taxon>Fungi</taxon>
        <taxon>Dikarya</taxon>
        <taxon>Ascomycota</taxon>
        <taxon>Pezizomycotina</taxon>
        <taxon>Sordariomycetes</taxon>
        <taxon>Sordariomycetidae</taxon>
        <taxon>Diaporthales</taxon>
        <taxon>Cytosporaceae</taxon>
        <taxon>Cytospora</taxon>
    </lineage>
</organism>
<proteinExistence type="predicted"/>
<protein>
    <submittedName>
        <fullName evidence="1">Uncharacterized protein</fullName>
    </submittedName>
</protein>
<reference evidence="1 2" key="1">
    <citation type="submission" date="2015-09" db="EMBL/GenBank/DDBJ databases">
        <title>Host preference determinants of Valsa canker pathogens revealed by comparative genomics.</title>
        <authorList>
            <person name="Yin Z."/>
            <person name="Huang L."/>
        </authorList>
    </citation>
    <scope>NUCLEOTIDE SEQUENCE [LARGE SCALE GENOMIC DNA]</scope>
    <source>
        <strain evidence="1 2">03-1</strain>
    </source>
</reference>
<comment type="caution">
    <text evidence="1">The sequence shown here is derived from an EMBL/GenBank/DDBJ whole genome shotgun (WGS) entry which is preliminary data.</text>
</comment>
<sequence>MSSSESTIDTVAMHNAASSKVGAPGDDESVQVAAFCSFRNLPREIQDMIWEESHGQNNIYFIQIHRSTDGQDPEMSQRLRLDKQSTAAHWARIKLTCKRAKEALERAHRLAIAGGEQFQLVTTSTGFGETQFRVNVKDIVCFGFIQDDEDSSIASQASATDSPGIANSVLPSAPRSVSLPAQWSWIRRFAMPLDVKFCPNDTPSLAAGAHEHNFPVCYHCIAWNLSGLGSLEEVTFIFGGLPKPTDENPCGLLTKLSSDLDEGPVNCWIYFECPCDDFSPENEEEKPDDGEFEKDASLKVVNGSKRAYYQVRLSYVGGTREVHHSLRHFTHEFINCEEERESIYNRAPRDHSVYFKVLSYED</sequence>
<evidence type="ECO:0000313" key="2">
    <source>
        <dbReference type="Proteomes" id="UP000283895"/>
    </source>
</evidence>
<accession>A0A423WM82</accession>
<dbReference type="AlphaFoldDB" id="A0A423WM82"/>
<keyword evidence="2" id="KW-1185">Reference proteome</keyword>
<dbReference type="EMBL" id="LKEA01000014">
    <property type="protein sequence ID" value="ROW04538.1"/>
    <property type="molecule type" value="Genomic_DNA"/>
</dbReference>
<name>A0A423WM82_9PEZI</name>
<dbReference type="OrthoDB" id="5236660at2759"/>
<dbReference type="Proteomes" id="UP000283895">
    <property type="component" value="Unassembled WGS sequence"/>
</dbReference>
<gene>
    <name evidence="1" type="ORF">VMCG_05081</name>
</gene>